<reference evidence="2 3" key="1">
    <citation type="submission" date="2021-03" db="EMBL/GenBank/DDBJ databases">
        <title>Complete genome of Streptomyces formicae strain 1H-GS9 (DSM 100524).</title>
        <authorList>
            <person name="Atanasov K.E."/>
            <person name="Altabella T."/>
            <person name="Ferrer A."/>
        </authorList>
    </citation>
    <scope>NUCLEOTIDE SEQUENCE [LARGE SCALE GENOMIC DNA]</scope>
    <source>
        <strain evidence="2 3">1H-GS9</strain>
    </source>
</reference>
<dbReference type="EMBL" id="CP071872">
    <property type="protein sequence ID" value="UNM12300.1"/>
    <property type="molecule type" value="Genomic_DNA"/>
</dbReference>
<evidence type="ECO:0000313" key="3">
    <source>
        <dbReference type="Proteomes" id="UP000828924"/>
    </source>
</evidence>
<feature type="region of interest" description="Disordered" evidence="1">
    <location>
        <begin position="1"/>
        <end position="20"/>
    </location>
</feature>
<gene>
    <name evidence="2" type="ORF">J4032_12845</name>
</gene>
<accession>A0ABY3WKT1</accession>
<name>A0ABY3WKT1_9ACTN</name>
<proteinExistence type="predicted"/>
<keyword evidence="3" id="KW-1185">Reference proteome</keyword>
<dbReference type="Proteomes" id="UP000828924">
    <property type="component" value="Chromosome"/>
</dbReference>
<evidence type="ECO:0000313" key="2">
    <source>
        <dbReference type="EMBL" id="UNM12300.1"/>
    </source>
</evidence>
<dbReference type="RefSeq" id="WP_242330909.1">
    <property type="nucleotide sequence ID" value="NZ_CP071872.1"/>
</dbReference>
<protein>
    <submittedName>
        <fullName evidence="2">Uncharacterized protein</fullName>
    </submittedName>
</protein>
<organism evidence="2 3">
    <name type="scientific">Streptomyces formicae</name>
    <dbReference type="NCBI Taxonomy" id="1616117"/>
    <lineage>
        <taxon>Bacteria</taxon>
        <taxon>Bacillati</taxon>
        <taxon>Actinomycetota</taxon>
        <taxon>Actinomycetes</taxon>
        <taxon>Kitasatosporales</taxon>
        <taxon>Streptomycetaceae</taxon>
        <taxon>Streptomyces</taxon>
    </lineage>
</organism>
<sequence>MSEFQWEDPPPPAEGRYHRHGEIGRTLRGRRGQWARVAKYSTKGVAQDVAYGVRTGRFTAYEPAGDFDAAYREINGEHWVYARYVGDGPDE</sequence>
<evidence type="ECO:0000256" key="1">
    <source>
        <dbReference type="SAM" id="MobiDB-lite"/>
    </source>
</evidence>